<evidence type="ECO:0008006" key="3">
    <source>
        <dbReference type="Google" id="ProtNLM"/>
    </source>
</evidence>
<dbReference type="Proteomes" id="UP000283666">
    <property type="component" value="Unassembled WGS sequence"/>
</dbReference>
<dbReference type="EMBL" id="NWZY01000100">
    <property type="protein sequence ID" value="RQK74324.1"/>
    <property type="molecule type" value="Genomic_DNA"/>
</dbReference>
<reference evidence="1 2" key="1">
    <citation type="submission" date="2017-09" db="EMBL/GenBank/DDBJ databases">
        <title>Phenotypic and genotypic characterization of Colombian isolates of Neisseria meningitidis recovered from invasive disease.</title>
        <authorList>
            <person name="Duarte C."/>
            <person name="Gabastou J.M."/>
            <person name="Moreno J."/>
        </authorList>
    </citation>
    <scope>NUCLEOTIDE SEQUENCE [LARGE SCALE GENOMIC DNA]</scope>
    <source>
        <strain evidence="1 2">INS-Nm1012</strain>
    </source>
</reference>
<gene>
    <name evidence="1" type="ORF">COH52_13740</name>
</gene>
<accession>A0A425AZ68</accession>
<organism evidence="1 2">
    <name type="scientific">Neisseria meningitidis</name>
    <dbReference type="NCBI Taxonomy" id="487"/>
    <lineage>
        <taxon>Bacteria</taxon>
        <taxon>Pseudomonadati</taxon>
        <taxon>Pseudomonadota</taxon>
        <taxon>Betaproteobacteria</taxon>
        <taxon>Neisseriales</taxon>
        <taxon>Neisseriaceae</taxon>
        <taxon>Neisseria</taxon>
    </lineage>
</organism>
<name>A0A425AZ68_NEIME</name>
<protein>
    <recommendedName>
        <fullName evidence="3">PilS cassette</fullName>
    </recommendedName>
</protein>
<dbReference type="AlphaFoldDB" id="A0A425AZ68"/>
<evidence type="ECO:0000313" key="1">
    <source>
        <dbReference type="EMBL" id="RQK74324.1"/>
    </source>
</evidence>
<evidence type="ECO:0000313" key="2">
    <source>
        <dbReference type="Proteomes" id="UP000283666"/>
    </source>
</evidence>
<proteinExistence type="predicted"/>
<sequence>MLRSRFPRKWESSSFGFACFKFRVTSTSSFPRRRESRSVGAETYRIKRFLQILRSRFPLSWE</sequence>
<comment type="caution">
    <text evidence="1">The sequence shown here is derived from an EMBL/GenBank/DDBJ whole genome shotgun (WGS) entry which is preliminary data.</text>
</comment>